<dbReference type="PANTHER" id="PTHR32305">
    <property type="match status" value="1"/>
</dbReference>
<sequence length="4908" mass="531931">MVAIVTGNGLGLQSSSALGLGGRGQVGSAGFGKSGEQVFVNAATGNLILRDRDQWLLGRGVDAELYRAYNSQAQLVGEAWRSGTSKQVNGLTGTVNTAGSTVTRTDWDGSRTTYAWDTARSLYVATSGAGTRDALAWDGGNQRWTWTQGGSQLIERYDATKNGRLFESVDRDGNAVQYSYNAAGSLSQVATANGETTILDYDGSNRLSKVRTVTQNGAGPQTSTAVRYSYDGSGRLSTVTLDLSPDDNSVSDGKVFTSTYAYDGSSARIASITQSDGAKVAFTYQLVGSDYRVASIAQTSDTGVLRTTTLSYDVANRRTTITDPLGQDTILSYDDQGRLLQTSSPAVAGVRQTQVFTYNADGQVAIIRDGLNNEVKYTYDAAGNLIKQEDAIGTIVERTFGSDNQLLSETVSGPNTVTATTRYVYDAEQHLRFKISAEGRVTEYRYNAEGQMTATIGYADERYLAADRGESALASWAAAQAAFGERVDYGYDFRGNLFLETRYLDRGADGIGINNGGLISIRYVYDAQGRLLQRYKGEGAGSDVEQFTYDGLGRTLTSTGFNDAITVTQYDDAQRRVVTTFASGLVRTSSYNHAGELVALSESSNGVVLSQVSYRYDADGRLRMTEDAIGSRTHVLYDEAGRRAGEISADGALTEYQYDFNNQVIKTTRYAKISSAQATLVSAGGNPKQKITINGQTVMLTLANSGVRPAADSTADRSQWRFYDATGRLSKTVDADGALVDYVYDAASRLVSTLASYKRVDMAVFAADPSAANAVSLGSASDAAKNRETRYLYDSDGLLRGRLDAEGYLTETFYDGAGRKIREVAYARPAIAGSDLDQIRPGRDLGDRTRHYIYDARGLLAAEVDGEGYVTRYQYDQAGNVSSRQRGSKIAPVAFPLTASMPYPGSFTARAEAGTDGSWPQIEVWVDGVKVQAFTLSASSSVHNFTAQVASGANHRIALVYPGASSGRQVWIEQASFAGVAFDAAGAVWDAGGVADSGGTAPRPASGTQQLNEAGALRWAVSATTLLTAVSYLPGVIETTEYQYDLDGRLLKQTEYSSAGNTVSQYRYDSQGRRVEQDRAGQRSLYRYDAQGRMTGQLSGEGAKALAALEGNATAAQVEAVWQDWGMRFTYDAAGRLASRVDALDRTTLFYYDSVGRLTHTINPMGEVTEQRYNMFGEVIESIVYAKRLTSLSLGQMYGGQMSDSAYEAIAALDDAQASRTSLGYAITGLLNRRVDALGGYTQYEYSSFREAESLSQWTDRANRVAANEAKTLWGYDRIGRQNRQVDDSINNGRITTTAFNAFGEASAVDVYGIRQFQGWYDHNGRLVYQFDANNLWASREYDAFGNVLSQTDRSGNKVEYSFAAFNREVRTTTAEGVVTVAKYDAYGHVIELADGRGNKTIYEYDQGGQVVRVTTPTGITRSVYDQAGQAIETYDANGVRTTYQYDAAGRMLVRLQDPDGLKIRTAYEYDAKGQLVRATDPLGVVTETHYDLSGQKITIVVDAGEGRLNLTTTFDYDALGRALRVTEGAGTASARITLNTYDKQGQLLSSTIDPDGLALKTQFAYLRGNLSSKIDANGNVVRYVYDENNRLTHTVDATGAVTVRSYDADGRLVELRSFALRIDPNSLGSSPTAEDINEKFQLDPSGQRVRYAYDQDGRLRYAVDSLGYVAESIYDKSGNIVKKVAYQAAVEVGGSLSVAVVAAALAAQGAASHYDDRISRAVYDAVGRAIFTIDSYGNVVRNRYDANGNLLSQAKFQGMYMQAAPADQAALEAWASSFDTSAISEQRWVYDAAGRAIWNVDAGGQVTRTYYDAAGQRRKQVRYGQLAAGTARPSTYSLDGMAAWQAQYGQGDARATQPTTLWFYDAAGRVAFSYDAEGYFSQTQYDGIGNVVSSTRYERQWGASGGDREILLSDSGVDLSALLVGSGKQTTQYLYDKAGRVSDRIDAAGGRVHYQRDALGQVVAEFAAWGTSQQTIIERRYDGAGRLIEETRGARSLASATGRYVYDAFGRMVASIDPRGVELAESDSQWAKEQRKALGYVSNNVALPASSLSAAQKAELLARYTSRSTYDLNGRLLKSIDPLGATVSRTYNAFDDVASVTDAMGRVGYFYYDMRGLITDHVDPEGYLTRTERDSFGNPTNVTRFGLRVDPQRDLTRPPLLPAGSIEATTEMRYDLLGRLVKTIDAESGEESFTYDAFGNRVTYLNKLGGLTRYDYDKLGRVRQETLPIKTVNRTTGIETEVINRYEYDAHGNRVRSIESADGKEARDVRFGYDALNRKISSSSIVASGSGDVTVNEAFVYDAHGNLVQSTDANNRRTLYYYNESSRLSAQVDPTGLLTEYVYDAVGNLIRSSAYVQPVAIPAGPADPKPAGSGEARITAYGYDAVNRRVSSAMKNIRVWGKDEKGDDAILEPRDVAESWIYDLGGRLLRHTDANGGITRSYYDALGRKRLSVDAEGYGISYVYDAEGHVVREMRYAQRYSGNFPEAPDGAASGFNLDALLAGWPQDGKDRITEYTYDLMGRRLTESRLNVAYGVVNGSGQLTQAVGNAITSYGYDAAGNLLRRTDANGNVFGWEYDLSGRNTAAILPSMVDYAGRAVSARTEYRYNGLNQVVSETRRGVVAGENQADSYDYGSGGRLLSKTNALNYTVRFGYDAVGNMTSMSYVRTDSAGVQRTETLQTSFDSGNREIHRVTVGSDGSRSVERRTAYNLFGDVVGRGTGVGSILQEFAEYDLAGRMIRSNMEGGAVKLHAYDGNGNAVVKMESQTIDLKDVAYQTVPGLSGVFTTITLYDKRNQVVDVIQPTMTSDPDRWNFSPTPASPTRTGQISVGVGGPVGGPPTVPQLNAATHGGLSINGDGGAMAPISNSAGFEKSGAHGSVPDTVTFTLNLPDYTAQFGPQYQIRVVVSGEESYWVGGSPQIPGEGGSAGGALDGQFVGTQADRRATIRMPSSYHEGGFLPSDGEINGRANFSVTVFVISRSMGGGREYQIAQGTGKADARGSAYSAEFYFKQPVETFVVLNPVAPSVFSIGTIRMPNDAFAEDNTPRLYYRTWNSNGTFQELSISRSAAQGVATADISGLPAGDYEVLYVSVKNDGTLMRRERYWMRAGAGAAINIEANQFSPAYFVNGVGTFIWSGNSLHVLDLRAVNGVKAVWSAVEYRRKGTQDAWAIDYIPYLIPTNSFVWTPAGLSGDYEVRVHASYPGGGGHSVGEMTIGAAPRTQVGYEHDSNVLRFGNLPLGATTASFSLKRPNGSIALTVNDLPINNGLLVWDIPQWLLDEAGTSFTEYTLDATLSSAGRTIPAVTYGASGKVQIGPMRQLNHTIAVAADLYTLSLSPPPPATGEYAVLHYRPEGDLNQSFQNLIVRRAADGKFHWDAVGLDKSKIFEYYYDVYATLDQAQNPGGAVSQGRYNGYFLPVANGSSAEVRWVYKDLQERSDKIIRSQSWNAFGEIATETVSVDNTGNPNVKSLEYNTLGKLTRVRDPSVKVMYANGYDKERAQPEQVYYYDLAGSVVGYRDANNNLTTQAWNYGTAKPSLIAEWHPDGGVKRFEYDVLGNQRVAIDELGYRTDYSYDAGNRLSRIDRPARTDGQRGWDTYAYDEQDRRIRHTNILGTDTADYSIEGEVSQTVSAEGRITRYTATWDALGDGGNGVWERVTIISTEAANDKRSTDIVNAYGQKLRHQDFGDHRFVYRYNKAGLLASTNIEGAADNQATVYEYYNNGLIKTLNDQRSGIVARYEYDRNGNRTFEGLTGSSGAWVFQQSTAQYDELNRLIRVQDPRYVIDYSYDAQGNRIRMKSSYVDPITLTLDESKGQTYWYRYDSMNRFTVTMGALRGGEAANKDDTSVSVWEGPLGGDGVTIGYNAAGQRGLATYASDGHTETYRYDAMGYLTDTIVNNIARASRVNDLAGRVIDYYERDSSGAVRSHITHTWDRDSLLKQDHDNLNNKGTKTYRLADGTVSYTETYGEATVVKSQYSYQWFDSAKQTKIDIQASNPDSPNWQPGFTRFVYDEMGRIKTAVDDKGHRAFVYQVDGEGRILQRDEWIGGYVDGAGVPHDSAQNRNHSYFLFDDRQVGNVGNDGIDRIDYVKELAQNQAPTGARNDDRHKRFTPVSGVDFDQNYQPINSLYPTAAPGSYIVKAGDTLQSIATALWGDGAMWYLLADANGLAPNQPLIANTVLTVPNKVTNIHNNASTFKPYDAGAAMGNTSPTVPEPPPPPAAKKGCGGFVQILALVVAIVVTIYTAGAASGLLGWGGAAAGAAGGAVGAIASQAVLIAGGEQEGFDWKGVALGAIGGAVGGALSSVNFGVTSSWGQAAIRSAVGNIATQGAAKVLGVQDEFDWKSVAISAVSAGVGSFAGDNIADYGAKRGWSGNTITNVSRFGQDAATGVVSAAARGNLSSQVLLSVGLDALASTLGSSIADKQASDTQQRLDAALARTSREVGMQNDLNLQADLALDQSNREAELDLQLSGQLAIREGLIGAQIDGDMALDRSFDRSVARTEARMRAEASMARQAALHQASAAPTHGWLNAYGAAAPQAAGPFRMLGVKDRARVAMPPGFSRQANLPTIRQGLNKLPMPVGVGIGMVVGVGREVGNMVVGLGELGMTLAGTTAYLSTGGYVGADQFDAWAGMVGGVKDLAWNTLGHKAYMETGGWVGEDQHKAWLRYPEMADTALSAWTAETVGLYDQQDYIGYGMNAGGAATLIGTAVDGAFALKGFGVSTKLGSTSEFAAVADTVPNRMAELQAKYGHLSAPERRALLDAKVEANAERWVDNLQDRVNHQFAKQGRSEEMMAHFTDKHAPDIPLNELSLRSTDARHPRTWEPLPRNQPSSQFGDWRTMMNALNEATTRQSRGLGLYTNTARAEVAGYSNNLVGWGFRPRTGNALHSYNSWLVRFDEPTGLPFTAYPGP</sequence>
<organism evidence="3 4">
    <name type="scientific">Lysobacter gummosus</name>
    <dbReference type="NCBI Taxonomy" id="262324"/>
    <lineage>
        <taxon>Bacteria</taxon>
        <taxon>Pseudomonadati</taxon>
        <taxon>Pseudomonadota</taxon>
        <taxon>Gammaproteobacteria</taxon>
        <taxon>Lysobacterales</taxon>
        <taxon>Lysobacteraceae</taxon>
        <taxon>Lysobacter</taxon>
    </lineage>
</organism>
<evidence type="ECO:0000259" key="2">
    <source>
        <dbReference type="PROSITE" id="PS51782"/>
    </source>
</evidence>
<proteinExistence type="predicted"/>
<dbReference type="Gene3D" id="3.10.350.10">
    <property type="entry name" value="LysM domain"/>
    <property type="match status" value="1"/>
</dbReference>
<dbReference type="Proteomes" id="UP000829194">
    <property type="component" value="Chromosome"/>
</dbReference>
<dbReference type="PANTHER" id="PTHR32305:SF15">
    <property type="entry name" value="PROTEIN RHSA-RELATED"/>
    <property type="match status" value="1"/>
</dbReference>
<evidence type="ECO:0000313" key="4">
    <source>
        <dbReference type="Proteomes" id="UP000829194"/>
    </source>
</evidence>
<protein>
    <submittedName>
        <fullName evidence="3">LysM peptidoglycan-binding domain-containing protein</fullName>
    </submittedName>
</protein>
<dbReference type="InterPro" id="IPR006530">
    <property type="entry name" value="YD"/>
</dbReference>
<dbReference type="InterPro" id="IPR031325">
    <property type="entry name" value="RHS_repeat"/>
</dbReference>
<dbReference type="CDD" id="cd00118">
    <property type="entry name" value="LysM"/>
    <property type="match status" value="1"/>
</dbReference>
<dbReference type="Gene3D" id="2.180.10.10">
    <property type="entry name" value="RHS repeat-associated core"/>
    <property type="match status" value="11"/>
</dbReference>
<dbReference type="Pfam" id="PF05593">
    <property type="entry name" value="RHS_repeat"/>
    <property type="match status" value="6"/>
</dbReference>
<dbReference type="InterPro" id="IPR050708">
    <property type="entry name" value="T6SS_VgrG/RHS"/>
</dbReference>
<gene>
    <name evidence="3" type="ORF">MOV92_15930</name>
</gene>
<dbReference type="InterPro" id="IPR018392">
    <property type="entry name" value="LysM"/>
</dbReference>
<dbReference type="EMBL" id="CP093547">
    <property type="protein sequence ID" value="UNP27981.1"/>
    <property type="molecule type" value="Genomic_DNA"/>
</dbReference>
<keyword evidence="1" id="KW-0677">Repeat</keyword>
<dbReference type="Pfam" id="PF25023">
    <property type="entry name" value="TEN_YD-shell"/>
    <property type="match status" value="2"/>
</dbReference>
<dbReference type="RefSeq" id="WP_057943641.1">
    <property type="nucleotide sequence ID" value="NZ_CP011131.1"/>
</dbReference>
<dbReference type="NCBIfam" id="TIGR01643">
    <property type="entry name" value="YD_repeat_2x"/>
    <property type="match status" value="13"/>
</dbReference>
<evidence type="ECO:0000313" key="3">
    <source>
        <dbReference type="EMBL" id="UNP27981.1"/>
    </source>
</evidence>
<accession>A0ABY3XC64</accession>
<dbReference type="PROSITE" id="PS51782">
    <property type="entry name" value="LYSM"/>
    <property type="match status" value="1"/>
</dbReference>
<keyword evidence="4" id="KW-1185">Reference proteome</keyword>
<feature type="domain" description="LysM" evidence="2">
    <location>
        <begin position="4132"/>
        <end position="4179"/>
    </location>
</feature>
<reference evidence="3 4" key="1">
    <citation type="submission" date="2022-03" db="EMBL/GenBank/DDBJ databases">
        <title>Complete genome sequence of Lysobacter capsici VKM B-2533 and Lysobacter gummosus 10.1.1, promising sources of lytic agents.</title>
        <authorList>
            <person name="Tarlachkov S.V."/>
            <person name="Kudryakova I.V."/>
            <person name="Afoshin A.S."/>
            <person name="Leontyevskaya E.A."/>
            <person name="Leontyevskaya N.V."/>
        </authorList>
    </citation>
    <scope>NUCLEOTIDE SEQUENCE [LARGE SCALE GENOMIC DNA]</scope>
    <source>
        <strain evidence="3 4">10.1.1</strain>
    </source>
</reference>
<dbReference type="InterPro" id="IPR056823">
    <property type="entry name" value="TEN-like_YD-shell"/>
</dbReference>
<dbReference type="Pfam" id="PF01476">
    <property type="entry name" value="LysM"/>
    <property type="match status" value="1"/>
</dbReference>
<name>A0ABY3XC64_9GAMM</name>
<dbReference type="InterPro" id="IPR036779">
    <property type="entry name" value="LysM_dom_sf"/>
</dbReference>
<evidence type="ECO:0000256" key="1">
    <source>
        <dbReference type="ARBA" id="ARBA00022737"/>
    </source>
</evidence>